<comment type="caution">
    <text evidence="9">The sequence shown here is derived from an EMBL/GenBank/DDBJ whole genome shotgun (WGS) entry which is preliminary data.</text>
</comment>
<evidence type="ECO:0000256" key="7">
    <source>
        <dbReference type="ARBA" id="ARBA00023136"/>
    </source>
</evidence>
<evidence type="ECO:0000313" key="9">
    <source>
        <dbReference type="EMBL" id="PYE77938.1"/>
    </source>
</evidence>
<feature type="transmembrane region" description="Helical" evidence="8">
    <location>
        <begin position="137"/>
        <end position="153"/>
    </location>
</feature>
<accession>A0A318SLE0</accession>
<keyword evidence="6 8" id="KW-1133">Transmembrane helix</keyword>
<keyword evidence="3 9" id="KW-0328">Glycosyltransferase</keyword>
<proteinExistence type="predicted"/>
<evidence type="ECO:0000256" key="1">
    <source>
        <dbReference type="ARBA" id="ARBA00004651"/>
    </source>
</evidence>
<dbReference type="GO" id="GO:0016763">
    <property type="term" value="F:pentosyltransferase activity"/>
    <property type="evidence" value="ECO:0007669"/>
    <property type="project" value="TreeGrafter"/>
</dbReference>
<feature type="transmembrane region" description="Helical" evidence="8">
    <location>
        <begin position="190"/>
        <end position="220"/>
    </location>
</feature>
<keyword evidence="2" id="KW-1003">Cell membrane</keyword>
<protein>
    <submittedName>
        <fullName evidence="9">Dolichyl-phosphate-mannose-protein mannosyltransferase</fullName>
    </submittedName>
</protein>
<name>A0A318SLE0_9BURK</name>
<gene>
    <name evidence="9" type="ORF">DFQ15_11183</name>
</gene>
<evidence type="ECO:0000256" key="8">
    <source>
        <dbReference type="SAM" id="Phobius"/>
    </source>
</evidence>
<feature type="transmembrane region" description="Helical" evidence="8">
    <location>
        <begin position="16"/>
        <end position="34"/>
    </location>
</feature>
<evidence type="ECO:0000256" key="2">
    <source>
        <dbReference type="ARBA" id="ARBA00022475"/>
    </source>
</evidence>
<comment type="subcellular location">
    <subcellularLocation>
        <location evidence="1">Cell membrane</location>
        <topology evidence="1">Multi-pass membrane protein</topology>
    </subcellularLocation>
</comment>
<evidence type="ECO:0000313" key="10">
    <source>
        <dbReference type="Proteomes" id="UP000247540"/>
    </source>
</evidence>
<dbReference type="InterPro" id="IPR050297">
    <property type="entry name" value="LipidA_mod_glycosyltrf_83"/>
</dbReference>
<keyword evidence="5 8" id="KW-0812">Transmembrane</keyword>
<dbReference type="PANTHER" id="PTHR33908">
    <property type="entry name" value="MANNOSYLTRANSFERASE YKCB-RELATED"/>
    <property type="match status" value="1"/>
</dbReference>
<keyword evidence="4 9" id="KW-0808">Transferase</keyword>
<feature type="transmembrane region" description="Helical" evidence="8">
    <location>
        <begin position="348"/>
        <end position="366"/>
    </location>
</feature>
<sequence length="517" mass="56781">MLSQRTEGAPANRTPVFATALIFLLILLGTYLRFHGIAGFSLWEDELFSVATAAQSGPWYGPVVPGKTMEQLQLADSFWTWKFADPHPPLYEMALVAWIWLFGVSDFAVRSLSAAFGVITMLSVFALPRSFAWPARAVYVALLAASGPLLIYSQDARGYSLAACLSAWMFVCMARQMHEDAAAIRAGRPSLALLLLGGLLGLTHYYGLLMVACIAAVMTLQVRSAAAFFAASWRWIVAVVPVLVYMGLGWMGILMKLGAVPPKALSWAMTFKRNTIAMLRNVDPGNVGSPSFWVFLLLAVVGLAIYLRMRRDRHALAPVVGALAVVMVLFFLMLVLGTRRAEFFSERYVIFMVPGCLLMVAAFTTVKGWPRAVSLMLVAALIPMGVRVWQLSPRPQNGGDWRGAAELVARAYRPGDLIVVALHDPTMRSHFQHYLRNHIPQEQLDQRLLTIVKPADIPARIAALGPTPPRIIVFSHSAFMTKFQAVLDVLQTQVGCRPAELQRAQALVIEVLPCGGS</sequence>
<feature type="transmembrane region" description="Helical" evidence="8">
    <location>
        <begin position="315"/>
        <end position="336"/>
    </location>
</feature>
<dbReference type="PANTHER" id="PTHR33908:SF11">
    <property type="entry name" value="MEMBRANE PROTEIN"/>
    <property type="match status" value="1"/>
</dbReference>
<dbReference type="GO" id="GO:0005886">
    <property type="term" value="C:plasma membrane"/>
    <property type="evidence" value="ECO:0007669"/>
    <property type="project" value="UniProtKB-SubCell"/>
</dbReference>
<evidence type="ECO:0000256" key="4">
    <source>
        <dbReference type="ARBA" id="ARBA00022679"/>
    </source>
</evidence>
<feature type="transmembrane region" description="Helical" evidence="8">
    <location>
        <begin position="232"/>
        <end position="253"/>
    </location>
</feature>
<organism evidence="9 10">
    <name type="scientific">Xylophilus ampelinus</name>
    <dbReference type="NCBI Taxonomy" id="54067"/>
    <lineage>
        <taxon>Bacteria</taxon>
        <taxon>Pseudomonadati</taxon>
        <taxon>Pseudomonadota</taxon>
        <taxon>Betaproteobacteria</taxon>
        <taxon>Burkholderiales</taxon>
        <taxon>Xylophilus</taxon>
    </lineage>
</organism>
<evidence type="ECO:0000256" key="5">
    <source>
        <dbReference type="ARBA" id="ARBA00022692"/>
    </source>
</evidence>
<keyword evidence="10" id="KW-1185">Reference proteome</keyword>
<keyword evidence="7 8" id="KW-0472">Membrane</keyword>
<dbReference type="Proteomes" id="UP000247540">
    <property type="component" value="Unassembled WGS sequence"/>
</dbReference>
<reference evidence="9 10" key="1">
    <citation type="submission" date="2018-06" db="EMBL/GenBank/DDBJ databases">
        <title>Genomic Encyclopedia of Type Strains, Phase III (KMG-III): the genomes of soil and plant-associated and newly described type strains.</title>
        <authorList>
            <person name="Whitman W."/>
        </authorList>
    </citation>
    <scope>NUCLEOTIDE SEQUENCE [LARGE SCALE GENOMIC DNA]</scope>
    <source>
        <strain evidence="9 10">CECT 7646</strain>
    </source>
</reference>
<dbReference type="AlphaFoldDB" id="A0A318SLE0"/>
<evidence type="ECO:0000256" key="6">
    <source>
        <dbReference type="ARBA" id="ARBA00022989"/>
    </source>
</evidence>
<dbReference type="GO" id="GO:0009103">
    <property type="term" value="P:lipopolysaccharide biosynthetic process"/>
    <property type="evidence" value="ECO:0007669"/>
    <property type="project" value="UniProtKB-ARBA"/>
</dbReference>
<dbReference type="EMBL" id="QJTC01000011">
    <property type="protein sequence ID" value="PYE77938.1"/>
    <property type="molecule type" value="Genomic_DNA"/>
</dbReference>
<feature type="transmembrane region" description="Helical" evidence="8">
    <location>
        <begin position="290"/>
        <end position="309"/>
    </location>
</feature>
<feature type="transmembrane region" description="Helical" evidence="8">
    <location>
        <begin position="159"/>
        <end position="178"/>
    </location>
</feature>
<feature type="transmembrane region" description="Helical" evidence="8">
    <location>
        <begin position="97"/>
        <end position="125"/>
    </location>
</feature>
<evidence type="ECO:0000256" key="3">
    <source>
        <dbReference type="ARBA" id="ARBA00022676"/>
    </source>
</evidence>